<sequence length="252" mass="27572">MTDWSDRVARALETFVGAYNRHETTIAAPIPDEPVLFVANHGFGGVFDLNVVAFGIGHRESGDERPVIVLTHQVAWQLGVGRFLEPFGSRLAGRETAKESLAEGNHVLVFPGGDVDAFKTWKDRNTVLFDGRTGFARLAVEAGAPIVPVVTSGAGESVVVLDDGAWLAKATGVRERFRLNRLPTTVSIQWGVNIGAVGLLPYIPLPTKLRTTFLPAMRPEPDEAAEDYADRVRAAMQTELDRQTRYRRPIIG</sequence>
<evidence type="ECO:0000313" key="2">
    <source>
        <dbReference type="EMBL" id="KXO98345.1"/>
    </source>
</evidence>
<dbReference type="Pfam" id="PF01553">
    <property type="entry name" value="Acyltransferase"/>
    <property type="match status" value="1"/>
</dbReference>
<name>A0A137ZJI8_9ACTN</name>
<organism evidence="2 3">
    <name type="scientific">Tsukamurella pseudospumae</name>
    <dbReference type="NCBI Taxonomy" id="239498"/>
    <lineage>
        <taxon>Bacteria</taxon>
        <taxon>Bacillati</taxon>
        <taxon>Actinomycetota</taxon>
        <taxon>Actinomycetes</taxon>
        <taxon>Mycobacteriales</taxon>
        <taxon>Tsukamurellaceae</taxon>
        <taxon>Tsukamurella</taxon>
    </lineage>
</organism>
<evidence type="ECO:0000259" key="1">
    <source>
        <dbReference type="SMART" id="SM00563"/>
    </source>
</evidence>
<dbReference type="PANTHER" id="PTHR22753">
    <property type="entry name" value="TRANSMEMBRANE PROTEIN 68"/>
    <property type="match status" value="1"/>
</dbReference>
<gene>
    <name evidence="2" type="ORF">AXK61_20205</name>
</gene>
<dbReference type="GO" id="GO:0016746">
    <property type="term" value="F:acyltransferase activity"/>
    <property type="evidence" value="ECO:0007669"/>
    <property type="project" value="UniProtKB-KW"/>
</dbReference>
<comment type="caution">
    <text evidence="2">The sequence shown here is derived from an EMBL/GenBank/DDBJ whole genome shotgun (WGS) entry which is preliminary data.</text>
</comment>
<dbReference type="RefSeq" id="WP_068745492.1">
    <property type="nucleotide sequence ID" value="NZ_LSRE01000013.1"/>
</dbReference>
<evidence type="ECO:0000313" key="3">
    <source>
        <dbReference type="Proteomes" id="UP000070409"/>
    </source>
</evidence>
<dbReference type="EMBL" id="LSRE01000013">
    <property type="protein sequence ID" value="KXO98345.1"/>
    <property type="molecule type" value="Genomic_DNA"/>
</dbReference>
<reference evidence="2 3" key="1">
    <citation type="submission" date="2016-02" db="EMBL/GenBank/DDBJ databases">
        <authorList>
            <person name="Teng J.L."/>
            <person name="Tang Y."/>
            <person name="Huang Y."/>
            <person name="Guo F."/>
            <person name="Wei W."/>
            <person name="Chen J.H."/>
            <person name="Wong S.Y."/>
            <person name="Lau S.K."/>
            <person name="Woo P.C."/>
        </authorList>
    </citation>
    <scope>NUCLEOTIDE SEQUENCE [LARGE SCALE GENOMIC DNA]</scope>
    <source>
        <strain evidence="2 3">JCM 13375</strain>
    </source>
</reference>
<keyword evidence="2" id="KW-0808">Transferase</keyword>
<dbReference type="PANTHER" id="PTHR22753:SF14">
    <property type="entry name" value="MONOACYLGLYCEROL_DIACYLGLYCEROL O-ACYLTRANSFERASE"/>
    <property type="match status" value="1"/>
</dbReference>
<protein>
    <submittedName>
        <fullName evidence="2">Glycerol acyltransferase</fullName>
    </submittedName>
</protein>
<feature type="domain" description="Phospholipid/glycerol acyltransferase" evidence="1">
    <location>
        <begin position="35"/>
        <end position="154"/>
    </location>
</feature>
<dbReference type="InterPro" id="IPR002123">
    <property type="entry name" value="Plipid/glycerol_acylTrfase"/>
</dbReference>
<accession>A0A137ZJI8</accession>
<proteinExistence type="predicted"/>
<dbReference type="SMART" id="SM00563">
    <property type="entry name" value="PlsC"/>
    <property type="match status" value="1"/>
</dbReference>
<dbReference type="Proteomes" id="UP000070409">
    <property type="component" value="Unassembled WGS sequence"/>
</dbReference>
<keyword evidence="2" id="KW-0012">Acyltransferase</keyword>
<dbReference type="SUPFAM" id="SSF69593">
    <property type="entry name" value="Glycerol-3-phosphate (1)-acyltransferase"/>
    <property type="match status" value="1"/>
</dbReference>
<keyword evidence="3" id="KW-1185">Reference proteome</keyword>